<evidence type="ECO:0008006" key="2">
    <source>
        <dbReference type="Google" id="ProtNLM"/>
    </source>
</evidence>
<organism evidence="1">
    <name type="scientific">Rhizophora mucronata</name>
    <name type="common">Asiatic mangrove</name>
    <dbReference type="NCBI Taxonomy" id="61149"/>
    <lineage>
        <taxon>Eukaryota</taxon>
        <taxon>Viridiplantae</taxon>
        <taxon>Streptophyta</taxon>
        <taxon>Embryophyta</taxon>
        <taxon>Tracheophyta</taxon>
        <taxon>Spermatophyta</taxon>
        <taxon>Magnoliopsida</taxon>
        <taxon>eudicotyledons</taxon>
        <taxon>Gunneridae</taxon>
        <taxon>Pentapetalae</taxon>
        <taxon>rosids</taxon>
        <taxon>fabids</taxon>
        <taxon>Malpighiales</taxon>
        <taxon>Rhizophoraceae</taxon>
        <taxon>Rhizophora</taxon>
    </lineage>
</organism>
<accession>A0A2P2PDE5</accession>
<protein>
    <recommendedName>
        <fullName evidence="2">Reverse transcriptase Ty1/copia-type domain-containing protein</fullName>
    </recommendedName>
</protein>
<proteinExistence type="predicted"/>
<name>A0A2P2PDE5_RHIMU</name>
<reference evidence="1" key="1">
    <citation type="submission" date="2018-02" db="EMBL/GenBank/DDBJ databases">
        <title>Rhizophora mucronata_Transcriptome.</title>
        <authorList>
            <person name="Meera S.P."/>
            <person name="Sreeshan A."/>
            <person name="Augustine A."/>
        </authorList>
    </citation>
    <scope>NUCLEOTIDE SEQUENCE</scope>
    <source>
        <tissue evidence="1">Leaf</tissue>
    </source>
</reference>
<sequence>MKEEIEMIEKIQTWNLVNRPHKKQIIGVKQVFRVKLNPDSSINKHKARLVVKSYSQ</sequence>
<evidence type="ECO:0000313" key="1">
    <source>
        <dbReference type="EMBL" id="MBX52735.1"/>
    </source>
</evidence>
<dbReference type="EMBL" id="GGEC01072251">
    <property type="protein sequence ID" value="MBX52735.1"/>
    <property type="molecule type" value="Transcribed_RNA"/>
</dbReference>
<dbReference type="AlphaFoldDB" id="A0A2P2PDE5"/>